<protein>
    <recommendedName>
        <fullName evidence="3">DUF1269 domain-containing protein</fullName>
    </recommendedName>
</protein>
<gene>
    <name evidence="2" type="ORF">MNBD_ACTINO01-1145</name>
</gene>
<dbReference type="AlphaFoldDB" id="A0A3B0SNJ1"/>
<dbReference type="EMBL" id="UOEI01000554">
    <property type="protein sequence ID" value="VAW07851.1"/>
    <property type="molecule type" value="Genomic_DNA"/>
</dbReference>
<reference evidence="2" key="1">
    <citation type="submission" date="2018-06" db="EMBL/GenBank/DDBJ databases">
        <authorList>
            <person name="Zhirakovskaya E."/>
        </authorList>
    </citation>
    <scope>NUCLEOTIDE SEQUENCE</scope>
</reference>
<proteinExistence type="predicted"/>
<organism evidence="2">
    <name type="scientific">hydrothermal vent metagenome</name>
    <dbReference type="NCBI Taxonomy" id="652676"/>
    <lineage>
        <taxon>unclassified sequences</taxon>
        <taxon>metagenomes</taxon>
        <taxon>ecological metagenomes</taxon>
    </lineage>
</organism>
<accession>A0A3B0SNJ1</accession>
<evidence type="ECO:0008006" key="3">
    <source>
        <dbReference type="Google" id="ProtNLM"/>
    </source>
</evidence>
<dbReference type="Pfam" id="PF06897">
    <property type="entry name" value="DUF1269"/>
    <property type="match status" value="1"/>
</dbReference>
<dbReference type="InterPro" id="IPR009200">
    <property type="entry name" value="DUF1269_membrane"/>
</dbReference>
<sequence length="248" mass="24873">MSNKYENYEILFAVYDTEDGAAKAVEALKELDQAKAIDIIDAATLIKDVEGNATVRQESLPSVKKGLGVGALIGGAIGLVFPPSILAAAAIGAGVGAGSAKLAKMALEDDDLKKAAEGLNPGTSAFIAVVENTWVSQLQDIIAGYDNLARHTLDAEAAGVLGILANDDEGVVYGNVATGDAAMQFAVASDGETVVGSATAATIDADGNVLVSQVTGAAVGAENIVAGYVPAGGSDDEETEGEGNTSES</sequence>
<name>A0A3B0SNJ1_9ZZZZ</name>
<evidence type="ECO:0000313" key="2">
    <source>
        <dbReference type="EMBL" id="VAW07851.1"/>
    </source>
</evidence>
<evidence type="ECO:0000256" key="1">
    <source>
        <dbReference type="SAM" id="MobiDB-lite"/>
    </source>
</evidence>
<feature type="region of interest" description="Disordered" evidence="1">
    <location>
        <begin position="229"/>
        <end position="248"/>
    </location>
</feature>